<comment type="similarity">
    <text evidence="1 8 9">Belongs to the class-I aminoacyl-tRNA synthetase family.</text>
</comment>
<dbReference type="Pfam" id="PF13603">
    <property type="entry name" value="tRNA-synt_1_2"/>
    <property type="match status" value="1"/>
</dbReference>
<organism evidence="12 13">
    <name type="scientific">Sulfurovum riftiae</name>
    <dbReference type="NCBI Taxonomy" id="1630136"/>
    <lineage>
        <taxon>Bacteria</taxon>
        <taxon>Pseudomonadati</taxon>
        <taxon>Campylobacterota</taxon>
        <taxon>Epsilonproteobacteria</taxon>
        <taxon>Campylobacterales</taxon>
        <taxon>Sulfurovaceae</taxon>
        <taxon>Sulfurovum</taxon>
    </lineage>
</organism>
<dbReference type="FunFam" id="3.40.50.620:FF:000003">
    <property type="entry name" value="Leucine--tRNA ligase"/>
    <property type="match status" value="1"/>
</dbReference>
<dbReference type="Gene3D" id="3.10.20.590">
    <property type="match status" value="1"/>
</dbReference>
<dbReference type="SUPFAM" id="SSF50677">
    <property type="entry name" value="ValRS/IleRS/LeuRS editing domain"/>
    <property type="match status" value="1"/>
</dbReference>
<dbReference type="GO" id="GO:0005524">
    <property type="term" value="F:ATP binding"/>
    <property type="evidence" value="ECO:0007669"/>
    <property type="project" value="UniProtKB-UniRule"/>
</dbReference>
<dbReference type="InterPro" id="IPR002302">
    <property type="entry name" value="Leu-tRNA-ligase"/>
</dbReference>
<evidence type="ECO:0000256" key="9">
    <source>
        <dbReference type="RuleBase" id="RU363035"/>
    </source>
</evidence>
<keyword evidence="7 8" id="KW-0030">Aminoacyl-tRNA synthetase</keyword>
<feature type="short sequence motif" description="'HIGH' region" evidence="8">
    <location>
        <begin position="40"/>
        <end position="50"/>
    </location>
</feature>
<evidence type="ECO:0000256" key="8">
    <source>
        <dbReference type="HAMAP-Rule" id="MF_00049"/>
    </source>
</evidence>
<keyword evidence="13" id="KW-1185">Reference proteome</keyword>
<dbReference type="RefSeq" id="WP_067331298.1">
    <property type="nucleotide sequence ID" value="NZ_LNKT01000034.1"/>
</dbReference>
<feature type="domain" description="Leucyl-tRNA synthetase editing" evidence="11">
    <location>
        <begin position="220"/>
        <end position="404"/>
    </location>
</feature>
<keyword evidence="2 8" id="KW-0963">Cytoplasm</keyword>
<dbReference type="InterPro" id="IPR009008">
    <property type="entry name" value="Val/Leu/Ile-tRNA-synth_edit"/>
</dbReference>
<dbReference type="InterPro" id="IPR002300">
    <property type="entry name" value="aa-tRNA-synth_Ia"/>
</dbReference>
<name>A0A151CFX1_9BACT</name>
<gene>
    <name evidence="8" type="primary">leuS</name>
    <name evidence="12" type="ORF">AS592_06190</name>
</gene>
<dbReference type="Pfam" id="PF00133">
    <property type="entry name" value="tRNA-synt_1"/>
    <property type="match status" value="2"/>
</dbReference>
<evidence type="ECO:0000256" key="4">
    <source>
        <dbReference type="ARBA" id="ARBA00022741"/>
    </source>
</evidence>
<proteinExistence type="inferred from homology"/>
<evidence type="ECO:0000313" key="12">
    <source>
        <dbReference type="EMBL" id="KYJ86379.1"/>
    </source>
</evidence>
<dbReference type="InterPro" id="IPR009080">
    <property type="entry name" value="tRNAsynth_Ia_anticodon-bd"/>
</dbReference>
<evidence type="ECO:0000256" key="3">
    <source>
        <dbReference type="ARBA" id="ARBA00022598"/>
    </source>
</evidence>
<dbReference type="EC" id="6.1.1.4" evidence="8"/>
<feature type="binding site" evidence="8">
    <location>
        <position position="583"/>
    </location>
    <ligand>
        <name>ATP</name>
        <dbReference type="ChEBI" id="CHEBI:30616"/>
    </ligand>
</feature>
<evidence type="ECO:0000256" key="1">
    <source>
        <dbReference type="ARBA" id="ARBA00005594"/>
    </source>
</evidence>
<evidence type="ECO:0000313" key="13">
    <source>
        <dbReference type="Proteomes" id="UP000075359"/>
    </source>
</evidence>
<dbReference type="PROSITE" id="PS00178">
    <property type="entry name" value="AA_TRNA_LIGASE_I"/>
    <property type="match status" value="1"/>
</dbReference>
<dbReference type="EMBL" id="LNKT01000034">
    <property type="protein sequence ID" value="KYJ86379.1"/>
    <property type="molecule type" value="Genomic_DNA"/>
</dbReference>
<feature type="domain" description="Aminoacyl-tRNA synthetase class Ia" evidence="10">
    <location>
        <begin position="11"/>
        <end position="171"/>
    </location>
</feature>
<evidence type="ECO:0000256" key="6">
    <source>
        <dbReference type="ARBA" id="ARBA00022917"/>
    </source>
</evidence>
<evidence type="ECO:0000259" key="10">
    <source>
        <dbReference type="Pfam" id="PF00133"/>
    </source>
</evidence>
<evidence type="ECO:0000259" key="11">
    <source>
        <dbReference type="Pfam" id="PF13603"/>
    </source>
</evidence>
<dbReference type="Proteomes" id="UP000075359">
    <property type="component" value="Unassembled WGS sequence"/>
</dbReference>
<dbReference type="GO" id="GO:0005829">
    <property type="term" value="C:cytosol"/>
    <property type="evidence" value="ECO:0007669"/>
    <property type="project" value="TreeGrafter"/>
</dbReference>
<comment type="subcellular location">
    <subcellularLocation>
        <location evidence="8">Cytoplasm</location>
    </subcellularLocation>
</comment>
<dbReference type="PANTHER" id="PTHR43740:SF2">
    <property type="entry name" value="LEUCINE--TRNA LIGASE, MITOCHONDRIAL"/>
    <property type="match status" value="1"/>
</dbReference>
<dbReference type="CDD" id="cd07958">
    <property type="entry name" value="Anticodon_Ia_Leu_BEm"/>
    <property type="match status" value="1"/>
</dbReference>
<dbReference type="InterPro" id="IPR014729">
    <property type="entry name" value="Rossmann-like_a/b/a_fold"/>
</dbReference>
<dbReference type="Gene3D" id="3.40.50.620">
    <property type="entry name" value="HUPs"/>
    <property type="match status" value="2"/>
</dbReference>
<feature type="domain" description="Aminoacyl-tRNA synthetase class Ia" evidence="10">
    <location>
        <begin position="418"/>
        <end position="619"/>
    </location>
</feature>
<dbReference type="GO" id="GO:0004823">
    <property type="term" value="F:leucine-tRNA ligase activity"/>
    <property type="evidence" value="ECO:0007669"/>
    <property type="project" value="UniProtKB-UniRule"/>
</dbReference>
<evidence type="ECO:0000256" key="2">
    <source>
        <dbReference type="ARBA" id="ARBA00022490"/>
    </source>
</evidence>
<dbReference type="HAMAP" id="MF_00049_B">
    <property type="entry name" value="Leu_tRNA_synth_B"/>
    <property type="match status" value="1"/>
</dbReference>
<keyword evidence="3 8" id="KW-0436">Ligase</keyword>
<dbReference type="AlphaFoldDB" id="A0A151CFX1"/>
<dbReference type="Gene3D" id="3.90.740.10">
    <property type="entry name" value="Valyl/Leucyl/Isoleucyl-tRNA synthetase, editing domain"/>
    <property type="match status" value="1"/>
</dbReference>
<dbReference type="GO" id="GO:0006429">
    <property type="term" value="P:leucyl-tRNA aminoacylation"/>
    <property type="evidence" value="ECO:0007669"/>
    <property type="project" value="UniProtKB-UniRule"/>
</dbReference>
<dbReference type="SUPFAM" id="SSF52374">
    <property type="entry name" value="Nucleotidylyl transferase"/>
    <property type="match status" value="1"/>
</dbReference>
<dbReference type="STRING" id="1630136.AS592_06190"/>
<protein>
    <recommendedName>
        <fullName evidence="8">Leucine--tRNA ligase</fullName>
        <ecNumber evidence="8">6.1.1.4</ecNumber>
    </recommendedName>
    <alternativeName>
        <fullName evidence="8">Leucyl-tRNA synthetase</fullName>
        <shortName evidence="8">LeuRS</shortName>
    </alternativeName>
</protein>
<keyword evidence="5 8" id="KW-0067">ATP-binding</keyword>
<dbReference type="PANTHER" id="PTHR43740">
    <property type="entry name" value="LEUCYL-TRNA SYNTHETASE"/>
    <property type="match status" value="1"/>
</dbReference>
<evidence type="ECO:0000256" key="7">
    <source>
        <dbReference type="ARBA" id="ARBA00023146"/>
    </source>
</evidence>
<dbReference type="GO" id="GO:0002161">
    <property type="term" value="F:aminoacyl-tRNA deacylase activity"/>
    <property type="evidence" value="ECO:0007669"/>
    <property type="project" value="InterPro"/>
</dbReference>
<comment type="catalytic activity">
    <reaction evidence="8">
        <text>tRNA(Leu) + L-leucine + ATP = L-leucyl-tRNA(Leu) + AMP + diphosphate</text>
        <dbReference type="Rhea" id="RHEA:11688"/>
        <dbReference type="Rhea" id="RHEA-COMP:9613"/>
        <dbReference type="Rhea" id="RHEA-COMP:9622"/>
        <dbReference type="ChEBI" id="CHEBI:30616"/>
        <dbReference type="ChEBI" id="CHEBI:33019"/>
        <dbReference type="ChEBI" id="CHEBI:57427"/>
        <dbReference type="ChEBI" id="CHEBI:78442"/>
        <dbReference type="ChEBI" id="CHEBI:78494"/>
        <dbReference type="ChEBI" id="CHEBI:456215"/>
        <dbReference type="EC" id="6.1.1.4"/>
    </reaction>
</comment>
<dbReference type="FunFam" id="1.10.730.10:FF:000002">
    <property type="entry name" value="Leucine--tRNA ligase"/>
    <property type="match status" value="1"/>
</dbReference>
<dbReference type="InterPro" id="IPR025709">
    <property type="entry name" value="Leu_tRNA-synth_edit"/>
</dbReference>
<dbReference type="Gene3D" id="1.10.730.10">
    <property type="entry name" value="Isoleucyl-tRNA Synthetase, Domain 1"/>
    <property type="match status" value="1"/>
</dbReference>
<sequence length="813" mass="92168">MSYTPSEIEAKWQKKWEEEEAFEPSDSHEQKKKYILSMFPFPSGRLHMGHVRNYAIGDAFARYYRKQNFNVLHPIGWDAFGMPAENAAIKHGRHPKEWTYSNIDYMRKELNALGLSFSKTREFATCDELYTKHEQKFIIEMYEKGLLYRESTTVNWCESCHTVLANEQVEEGCCWRCDNEVQLKEMPGYYLDIINYADELLDDLEQLEGKWPSQVIAMQRNWIGKSQGLEFRFELSKESQEKLGGKFDGYTVFTTRPDTIYGVTYSALAAEHPITKYLVEHDLLSDEVVEKITEISNMTEVERAQQGKEGYPLGISVIHPLTGEEIPVWTANFVLASYGGGAVMAVPAHDERDFEFATKYGLPIKRVIQGGEELPYTGTGDLMESGRFSCVDSEEAKIAIINIMEEEGKGKGTTNYKLRNWGVSRQRYWGAPIPFVHCPSCGLVPEKVENLPVALPEDVEITGEGNPLENHPTWKHCSCPKCGADAIRETDTLDTFVQSSWYQFRYATNPKKWEAVGIDKADANYWLGVDQYIGGIEHAILHLLYARFFTKVLRDLGHHDIDEPFTRLLTQGMVLMDGAKMSKSKGNTVDPDALIEKYGADTARLFILFAAPPQKELEWNDSAVEGAFRFIKKLYDRRSKVTATTLPKIDHASLSKEAKLARVKVYEALQKSTDVYEKTFAFNTLIAACMEALNALDKQDNGEVWTEGMYIMLNLLEPIIPHAATELSEVLFERENFKAVLEVKEEVFVQDSILYMVMIGGKKRTEVEVSPSASNEEILAAAKEAGAKWLEGMSIVKEIVVPGKLVNLAVKPT</sequence>
<comment type="caution">
    <text evidence="12">The sequence shown here is derived from an EMBL/GenBank/DDBJ whole genome shotgun (WGS) entry which is preliminary data.</text>
</comment>
<keyword evidence="4 8" id="KW-0547">Nucleotide-binding</keyword>
<dbReference type="NCBIfam" id="TIGR00396">
    <property type="entry name" value="leuS_bact"/>
    <property type="match status" value="1"/>
</dbReference>
<dbReference type="OrthoDB" id="9810365at2"/>
<dbReference type="SUPFAM" id="SSF47323">
    <property type="entry name" value="Anticodon-binding domain of a subclass of class I aminoacyl-tRNA synthetases"/>
    <property type="match status" value="1"/>
</dbReference>
<dbReference type="PRINTS" id="PR00985">
    <property type="entry name" value="TRNASYNTHLEU"/>
</dbReference>
<evidence type="ECO:0000256" key="5">
    <source>
        <dbReference type="ARBA" id="ARBA00022840"/>
    </source>
</evidence>
<accession>A0A151CFX1</accession>
<keyword evidence="6 8" id="KW-0648">Protein biosynthesis</keyword>
<reference evidence="12 13" key="1">
    <citation type="submission" date="2015-11" db="EMBL/GenBank/DDBJ databases">
        <title>Draft genome of Sulfurovum riftiae 1812E, a member of the Epsilonproteobacteria isolated from the tube of the deep-sea hydrothermal vent tubewom Riftia pachyptila.</title>
        <authorList>
            <person name="Vetriani C."/>
            <person name="Giovannelli D."/>
        </authorList>
    </citation>
    <scope>NUCLEOTIDE SEQUENCE [LARGE SCALE GENOMIC DNA]</scope>
    <source>
        <strain evidence="12 13">1812E</strain>
    </source>
</reference>
<feature type="short sequence motif" description="'KMSKS' region" evidence="8">
    <location>
        <begin position="580"/>
        <end position="584"/>
    </location>
</feature>
<dbReference type="InterPro" id="IPR001412">
    <property type="entry name" value="aa-tRNA-synth_I_CS"/>
</dbReference>